<evidence type="ECO:0000256" key="2">
    <source>
        <dbReference type="SAM" id="Phobius"/>
    </source>
</evidence>
<keyword evidence="3" id="KW-0732">Signal</keyword>
<sequence>MKGFYNNVKKSHFFKTFLLFVLFAFAGMSNARALEAVATVSDNPVSVNQVFELTVTVNGNVDSDSLDISSLKQDFQVGRPSVSSATNWINGEFSQNVTWKIGLAARKEGTFTIPSLDISGAKTTPIRVKVKKANINATQQLDIQIETSLERTTLYVGESTRYQLRIFIAENLQEASLTAPSAPGLSVEQIGEDQRQDVVKNGKRYLMITRTYQVTPQVDGTMTITGSQLIGSVVRQGRRFGSSVNIPVDRKSDDITLSVAPIPASFKGLWLPTPDLNLLQDWQPESTTVAAGEPITRIITLRVKNVSQSRLPDIKLSYPDSVRVYDEKPIYGDEDGYTIMTLKQVIIPKSEGSITLPGLVIPWWDTVSGTEKSSEISPLTLTVTPAKEQSLPTVGTSPVQVAPQTQNVNDVVTIVDAGIWPYVSALLGVLWLATATGWVVTSRRQRIDSPDFSFNAPTRSENLFDAVKENHPIQIQNAYKRWRQDNHPKKIKDSVKHEIEKMNASMYSKETTSWDNKKLLEMLEKSNGKKLQENRTDTDLAPLVPSNNR</sequence>
<comment type="caution">
    <text evidence="5">The sequence shown here is derived from an EMBL/GenBank/DDBJ whole genome shotgun (WGS) entry which is preliminary data.</text>
</comment>
<evidence type="ECO:0000313" key="6">
    <source>
        <dbReference type="Proteomes" id="UP000290287"/>
    </source>
</evidence>
<organism evidence="5 6">
    <name type="scientific">Veronia nyctiphanis</name>
    <dbReference type="NCBI Taxonomy" id="1278244"/>
    <lineage>
        <taxon>Bacteria</taxon>
        <taxon>Pseudomonadati</taxon>
        <taxon>Pseudomonadota</taxon>
        <taxon>Gammaproteobacteria</taxon>
        <taxon>Vibrionales</taxon>
        <taxon>Vibrionaceae</taxon>
        <taxon>Veronia</taxon>
    </lineage>
</organism>
<evidence type="ECO:0000256" key="1">
    <source>
        <dbReference type="SAM" id="MobiDB-lite"/>
    </source>
</evidence>
<feature type="region of interest" description="Disordered" evidence="1">
    <location>
        <begin position="527"/>
        <end position="549"/>
    </location>
</feature>
<feature type="signal peptide" evidence="3">
    <location>
        <begin position="1"/>
        <end position="33"/>
    </location>
</feature>
<name>A0A4Q0YQF1_9GAMM</name>
<gene>
    <name evidence="5" type="ORF">CS022_11010</name>
</gene>
<dbReference type="Pfam" id="PF25607">
    <property type="entry name" value="DUF7939"/>
    <property type="match status" value="1"/>
</dbReference>
<evidence type="ECO:0000259" key="4">
    <source>
        <dbReference type="Pfam" id="PF25607"/>
    </source>
</evidence>
<keyword evidence="2" id="KW-0812">Transmembrane</keyword>
<dbReference type="InterPro" id="IPR025738">
    <property type="entry name" value="BatD"/>
</dbReference>
<keyword evidence="2" id="KW-0472">Membrane</keyword>
<feature type="compositionally biased region" description="Basic and acidic residues" evidence="1">
    <location>
        <begin position="527"/>
        <end position="538"/>
    </location>
</feature>
<feature type="chain" id="PRO_5020867529" evidence="3">
    <location>
        <begin position="34"/>
        <end position="549"/>
    </location>
</feature>
<dbReference type="PANTHER" id="PTHR40940">
    <property type="entry name" value="PROTEIN BATD-RELATED"/>
    <property type="match status" value="1"/>
</dbReference>
<feature type="transmembrane region" description="Helical" evidence="2">
    <location>
        <begin position="419"/>
        <end position="440"/>
    </location>
</feature>
<protein>
    <submittedName>
        <fullName evidence="5">Aerotolerance protein BatD</fullName>
    </submittedName>
</protein>
<proteinExistence type="predicted"/>
<keyword evidence="2" id="KW-1133">Transmembrane helix</keyword>
<feature type="domain" description="DUF7939" evidence="4">
    <location>
        <begin position="462"/>
        <end position="526"/>
    </location>
</feature>
<dbReference type="Proteomes" id="UP000290287">
    <property type="component" value="Unassembled WGS sequence"/>
</dbReference>
<keyword evidence="6" id="KW-1185">Reference proteome</keyword>
<dbReference type="AlphaFoldDB" id="A0A4Q0YQF1"/>
<dbReference type="Pfam" id="PF13584">
    <property type="entry name" value="BatD"/>
    <property type="match status" value="1"/>
</dbReference>
<dbReference type="InterPro" id="IPR057699">
    <property type="entry name" value="DUF7939"/>
</dbReference>
<evidence type="ECO:0000313" key="5">
    <source>
        <dbReference type="EMBL" id="RXJ73252.1"/>
    </source>
</evidence>
<reference evidence="5 6" key="1">
    <citation type="submission" date="2017-10" db="EMBL/GenBank/DDBJ databases">
        <title>Nyctiphanis sp. nov., isolated from the stomach of the euphausiid Nyctiphanes simplex (Hansen, 1911) in the Gulf of California.</title>
        <authorList>
            <person name="Gomez-Gil B."/>
            <person name="Aguilar-Mendez M."/>
            <person name="Lopez-Cortes A."/>
            <person name="Gomez-Gutierrez J."/>
            <person name="Roque A."/>
            <person name="Lang E."/>
            <person name="Gonzalez-Castillo A."/>
        </authorList>
    </citation>
    <scope>NUCLEOTIDE SEQUENCE [LARGE SCALE GENOMIC DNA]</scope>
    <source>
        <strain evidence="5 6">CAIM 600</strain>
    </source>
</reference>
<evidence type="ECO:0000256" key="3">
    <source>
        <dbReference type="SAM" id="SignalP"/>
    </source>
</evidence>
<dbReference type="PANTHER" id="PTHR40940:SF1">
    <property type="entry name" value="PROTEIN BATD"/>
    <property type="match status" value="1"/>
</dbReference>
<accession>A0A4Q0YQF1</accession>
<dbReference type="EMBL" id="PEIB01000011">
    <property type="protein sequence ID" value="RXJ73252.1"/>
    <property type="molecule type" value="Genomic_DNA"/>
</dbReference>